<reference evidence="2 3" key="1">
    <citation type="submission" date="2023-07" db="EMBL/GenBank/DDBJ databases">
        <title>Functional and genomic diversity of the sorghum phyllosphere microbiome.</title>
        <authorList>
            <person name="Shade A."/>
        </authorList>
    </citation>
    <scope>NUCLEOTIDE SEQUENCE [LARGE SCALE GENOMIC DNA]</scope>
    <source>
        <strain evidence="2 3">SORGH_AS_1064</strain>
    </source>
</reference>
<comment type="caution">
    <text evidence="2">The sequence shown here is derived from an EMBL/GenBank/DDBJ whole genome shotgun (WGS) entry which is preliminary data.</text>
</comment>
<keyword evidence="1" id="KW-0175">Coiled coil</keyword>
<evidence type="ECO:0000256" key="1">
    <source>
        <dbReference type="SAM" id="Coils"/>
    </source>
</evidence>
<proteinExistence type="predicted"/>
<dbReference type="InterPro" id="IPR005901">
    <property type="entry name" value="GLPGLI"/>
</dbReference>
<organism evidence="2 3">
    <name type="scientific">Chryseobacterium camelliae</name>
    <dbReference type="NCBI Taxonomy" id="1265445"/>
    <lineage>
        <taxon>Bacteria</taxon>
        <taxon>Pseudomonadati</taxon>
        <taxon>Bacteroidota</taxon>
        <taxon>Flavobacteriia</taxon>
        <taxon>Flavobacteriales</taxon>
        <taxon>Weeksellaceae</taxon>
        <taxon>Chryseobacterium group</taxon>
        <taxon>Chryseobacterium</taxon>
    </lineage>
</organism>
<dbReference type="RefSeq" id="WP_307447080.1">
    <property type="nucleotide sequence ID" value="NZ_JAUTAL010000001.1"/>
</dbReference>
<keyword evidence="3" id="KW-1185">Reference proteome</keyword>
<name>A0ABU0TFE5_9FLAO</name>
<sequence length="289" mass="34238">MIKIKYFYKKNMISHRVRTLLISFVFLASNLIAQNSRFAYEYTFIPDSTDIKSKRSEIMILDIMKNKSEFYSLDRMKLDSVRVEDHKKKIFKPYQLEKEMISDRVIKYSDNNDIDYITFVGTNRFLVKDDRKLTWKLLPEFSTILDFKVQKATVTFAGRKWIAWFSAEIPIQDGPYKFKGLPGLILRIEDDKAQHIFELKSIGKFTQDFVYPGTDYYQAPPKISYLQYVQAFNNFRKNPIADLIGKIQDQPDKNGKMRTANEILKEIENKEKEKMKKENNIIEIDLLKK</sequence>
<gene>
    <name evidence="2" type="ORF">QE404_000926</name>
</gene>
<evidence type="ECO:0000313" key="2">
    <source>
        <dbReference type="EMBL" id="MDQ1095779.1"/>
    </source>
</evidence>
<dbReference type="NCBIfam" id="TIGR01200">
    <property type="entry name" value="GLPGLI"/>
    <property type="match status" value="1"/>
</dbReference>
<dbReference type="Proteomes" id="UP001225072">
    <property type="component" value="Unassembled WGS sequence"/>
</dbReference>
<accession>A0ABU0TFE5</accession>
<dbReference type="Pfam" id="PF09697">
    <property type="entry name" value="Porph_ging"/>
    <property type="match status" value="1"/>
</dbReference>
<feature type="coiled-coil region" evidence="1">
    <location>
        <begin position="253"/>
        <end position="285"/>
    </location>
</feature>
<protein>
    <submittedName>
        <fullName evidence="2">GLPGLI family protein</fullName>
    </submittedName>
</protein>
<dbReference type="EMBL" id="JAUTAL010000001">
    <property type="protein sequence ID" value="MDQ1095779.1"/>
    <property type="molecule type" value="Genomic_DNA"/>
</dbReference>
<evidence type="ECO:0000313" key="3">
    <source>
        <dbReference type="Proteomes" id="UP001225072"/>
    </source>
</evidence>